<feature type="non-terminal residue" evidence="2">
    <location>
        <position position="369"/>
    </location>
</feature>
<accession>A0A8J4FQM0</accession>
<dbReference type="OrthoDB" id="561270at2759"/>
<comment type="caution">
    <text evidence="2">The sequence shown here is derived from an EMBL/GenBank/DDBJ whole genome shotgun (WGS) entry which is preliminary data.</text>
</comment>
<evidence type="ECO:0000256" key="1">
    <source>
        <dbReference type="SAM" id="MobiDB-lite"/>
    </source>
</evidence>
<name>A0A8J4FQM0_9CHLO</name>
<dbReference type="Proteomes" id="UP000747110">
    <property type="component" value="Unassembled WGS sequence"/>
</dbReference>
<keyword evidence="3" id="KW-1185">Reference proteome</keyword>
<proteinExistence type="predicted"/>
<gene>
    <name evidence="2" type="ORF">Vretifemale_9520</name>
</gene>
<feature type="region of interest" description="Disordered" evidence="1">
    <location>
        <begin position="72"/>
        <end position="116"/>
    </location>
</feature>
<evidence type="ECO:0000313" key="3">
    <source>
        <dbReference type="Proteomes" id="UP000747110"/>
    </source>
</evidence>
<dbReference type="EMBL" id="BNCP01000018">
    <property type="protein sequence ID" value="GIL80389.1"/>
    <property type="molecule type" value="Genomic_DNA"/>
</dbReference>
<feature type="compositionally biased region" description="Pro residues" evidence="1">
    <location>
        <begin position="85"/>
        <end position="96"/>
    </location>
</feature>
<dbReference type="AlphaFoldDB" id="A0A8J4FQM0"/>
<protein>
    <submittedName>
        <fullName evidence="2">Uncharacterized protein</fullName>
    </submittedName>
</protein>
<sequence>ATNGCACRSTWYWGSRTWPYASYCSNPDGSSHLWCQVTPTCPTYTIRPYEPCANELTAAYCRSQPIFITTSSRRPKAPNISPMLPSQPPPLAPVPPMDAVSSSHGPVPPMDAVSSSHGAVPPMGLATPMRNYVPPAEVAHPAYGVTPQVVEVEPLAAAGSAGIVPGIDVIPPAVRTLPPGYAVRATGNVASPNVGMPPASAIPTTFLQFKVTWTIDGAASDADLDIMVSWTFDGVIYELTYGTAITRGGRYGGDNRGMSPVPNFETVSWDDISEVLPDPAEYRTCVLCFHDSCGPTYNITLYVTVGSRSGSNVGEEHTKDAASSTRFSTTSAWRVWDTSPYAWGGNLGVHGCDASSPGFLNSFQYPPIA</sequence>
<evidence type="ECO:0000313" key="2">
    <source>
        <dbReference type="EMBL" id="GIL80389.1"/>
    </source>
</evidence>
<organism evidence="2 3">
    <name type="scientific">Volvox reticuliferus</name>
    <dbReference type="NCBI Taxonomy" id="1737510"/>
    <lineage>
        <taxon>Eukaryota</taxon>
        <taxon>Viridiplantae</taxon>
        <taxon>Chlorophyta</taxon>
        <taxon>core chlorophytes</taxon>
        <taxon>Chlorophyceae</taxon>
        <taxon>CS clade</taxon>
        <taxon>Chlamydomonadales</taxon>
        <taxon>Volvocaceae</taxon>
        <taxon>Volvox</taxon>
    </lineage>
</organism>
<reference evidence="2" key="1">
    <citation type="journal article" date="2021" name="Proc. Natl. Acad. Sci. U.S.A.">
        <title>Three genomes in the algal genus Volvox reveal the fate of a haploid sex-determining region after a transition to homothallism.</title>
        <authorList>
            <person name="Yamamoto K."/>
            <person name="Hamaji T."/>
            <person name="Kawai-Toyooka H."/>
            <person name="Matsuzaki R."/>
            <person name="Takahashi F."/>
            <person name="Nishimura Y."/>
            <person name="Kawachi M."/>
            <person name="Noguchi H."/>
            <person name="Minakuchi Y."/>
            <person name="Umen J.G."/>
            <person name="Toyoda A."/>
            <person name="Nozaki H."/>
        </authorList>
    </citation>
    <scope>NUCLEOTIDE SEQUENCE</scope>
    <source>
        <strain evidence="2">NIES-3786</strain>
    </source>
</reference>